<dbReference type="GO" id="GO:0016020">
    <property type="term" value="C:membrane"/>
    <property type="evidence" value="ECO:0007669"/>
    <property type="project" value="TreeGrafter"/>
</dbReference>
<sequence>MAVVNVPPMLSKLLSSSPKAAAVLAILPVLLVFYKTTSKPKRVKKVPQSGERVLILGASSGVGRAIARKYAARGARVCVVGRRQSLLSEVEKECHDAQPVSVSHGQLLAIPADFTSVEDMVQVREKLQEEWHGLDTLVVAAGVSALQPLLAVAGVEAERGVDLRVTSKEGIEKAAKVAGAAVQGNYIGPLIAAVTFIPMLSNTSKSPSIILINSLASVIPAPTRTLYASTKASSLVLYQALAIEHPKIHFTFFMPSTIEGDFRASAVDSGPVREVDPNKHGLKKEAVAQRCLDAVDKYEKAVFMPGLMRYAHLLYWLWPSFIEGKAKQKYNFST</sequence>
<comment type="function">
    <text evidence="4">Putative oxidoreductase.</text>
</comment>
<dbReference type="GO" id="GO:0016491">
    <property type="term" value="F:oxidoreductase activity"/>
    <property type="evidence" value="ECO:0007669"/>
    <property type="project" value="UniProtKB-KW"/>
</dbReference>
<evidence type="ECO:0000256" key="4">
    <source>
        <dbReference type="ARBA" id="ARBA00037096"/>
    </source>
</evidence>
<dbReference type="EMBL" id="JAACJL010000001">
    <property type="protein sequence ID" value="KAF4623421.1"/>
    <property type="molecule type" value="Genomic_DNA"/>
</dbReference>
<dbReference type="SUPFAM" id="SSF51735">
    <property type="entry name" value="NAD(P)-binding Rossmann-fold domains"/>
    <property type="match status" value="1"/>
</dbReference>
<dbReference type="AlphaFoldDB" id="A0A8H4R765"/>
<evidence type="ECO:0000313" key="6">
    <source>
        <dbReference type="Proteomes" id="UP000521872"/>
    </source>
</evidence>
<name>A0A8H4R765_9AGAR</name>
<dbReference type="PANTHER" id="PTHR44196">
    <property type="entry name" value="DEHYDROGENASE/REDUCTASE SDR FAMILY MEMBER 7B"/>
    <property type="match status" value="1"/>
</dbReference>
<evidence type="ECO:0000256" key="3">
    <source>
        <dbReference type="ARBA" id="ARBA00023002"/>
    </source>
</evidence>
<evidence type="ECO:0008006" key="7">
    <source>
        <dbReference type="Google" id="ProtNLM"/>
    </source>
</evidence>
<dbReference type="PANTHER" id="PTHR44196:SF1">
    <property type="entry name" value="DEHYDROGENASE_REDUCTASE SDR FAMILY MEMBER 7B"/>
    <property type="match status" value="1"/>
</dbReference>
<dbReference type="InterPro" id="IPR002347">
    <property type="entry name" value="SDR_fam"/>
</dbReference>
<dbReference type="Proteomes" id="UP000521872">
    <property type="component" value="Unassembled WGS sequence"/>
</dbReference>
<keyword evidence="6" id="KW-1185">Reference proteome</keyword>
<dbReference type="InterPro" id="IPR020904">
    <property type="entry name" value="Sc_DH/Rdtase_CS"/>
</dbReference>
<keyword evidence="3" id="KW-0560">Oxidoreductase</keyword>
<evidence type="ECO:0000313" key="5">
    <source>
        <dbReference type="EMBL" id="KAF4623421.1"/>
    </source>
</evidence>
<evidence type="ECO:0000256" key="1">
    <source>
        <dbReference type="ARBA" id="ARBA00006484"/>
    </source>
</evidence>
<dbReference type="Pfam" id="PF00106">
    <property type="entry name" value="adh_short"/>
    <property type="match status" value="1"/>
</dbReference>
<gene>
    <name evidence="5" type="ORF">D9613_001376</name>
</gene>
<keyword evidence="2" id="KW-0521">NADP</keyword>
<dbReference type="PRINTS" id="PR00081">
    <property type="entry name" value="GDHRDH"/>
</dbReference>
<dbReference type="Gene3D" id="3.40.50.720">
    <property type="entry name" value="NAD(P)-binding Rossmann-like Domain"/>
    <property type="match status" value="1"/>
</dbReference>
<dbReference type="PROSITE" id="PS00061">
    <property type="entry name" value="ADH_SHORT"/>
    <property type="match status" value="1"/>
</dbReference>
<dbReference type="InterPro" id="IPR036291">
    <property type="entry name" value="NAD(P)-bd_dom_sf"/>
</dbReference>
<accession>A0A8H4R765</accession>
<protein>
    <recommendedName>
        <fullName evidence="7">NAD(P)-binding protein</fullName>
    </recommendedName>
</protein>
<reference evidence="5 6" key="1">
    <citation type="submission" date="2019-12" db="EMBL/GenBank/DDBJ databases">
        <authorList>
            <person name="Floudas D."/>
            <person name="Bentzer J."/>
            <person name="Ahren D."/>
            <person name="Johansson T."/>
            <person name="Persson P."/>
            <person name="Tunlid A."/>
        </authorList>
    </citation>
    <scope>NUCLEOTIDE SEQUENCE [LARGE SCALE GENOMIC DNA]</scope>
    <source>
        <strain evidence="5 6">CBS 102.39</strain>
    </source>
</reference>
<organism evidence="5 6">
    <name type="scientific">Agrocybe pediades</name>
    <dbReference type="NCBI Taxonomy" id="84607"/>
    <lineage>
        <taxon>Eukaryota</taxon>
        <taxon>Fungi</taxon>
        <taxon>Dikarya</taxon>
        <taxon>Basidiomycota</taxon>
        <taxon>Agaricomycotina</taxon>
        <taxon>Agaricomycetes</taxon>
        <taxon>Agaricomycetidae</taxon>
        <taxon>Agaricales</taxon>
        <taxon>Agaricineae</taxon>
        <taxon>Strophariaceae</taxon>
        <taxon>Agrocybe</taxon>
    </lineage>
</organism>
<proteinExistence type="inferred from homology"/>
<evidence type="ECO:0000256" key="2">
    <source>
        <dbReference type="ARBA" id="ARBA00022857"/>
    </source>
</evidence>
<comment type="similarity">
    <text evidence="1">Belongs to the short-chain dehydrogenases/reductases (SDR) family.</text>
</comment>
<comment type="caution">
    <text evidence="5">The sequence shown here is derived from an EMBL/GenBank/DDBJ whole genome shotgun (WGS) entry which is preliminary data.</text>
</comment>